<gene>
    <name evidence="1" type="ORF">JOD45_002660</name>
</gene>
<dbReference type="Gene3D" id="3.10.450.130">
    <property type="entry name" value="folded 79 residue fragment of lin0334 like domains"/>
    <property type="match status" value="1"/>
</dbReference>
<evidence type="ECO:0000313" key="2">
    <source>
        <dbReference type="Proteomes" id="UP000808914"/>
    </source>
</evidence>
<sequence>MKHKQGEREIIAQGEKVAKKYLKEKEGINHVKFKDYSISPMRVITLDYINEKSKKEISVDMIRHENGQWEVLGIAY</sequence>
<dbReference type="RefSeq" id="WP_205004314.1">
    <property type="nucleotide sequence ID" value="NZ_JAFBER010000020.1"/>
</dbReference>
<proteinExistence type="predicted"/>
<protein>
    <recommendedName>
        <fullName evidence="3">Lumazine-binding protein</fullName>
    </recommendedName>
</protein>
<dbReference type="Proteomes" id="UP000808914">
    <property type="component" value="Unassembled WGS sequence"/>
</dbReference>
<accession>A0ABS2Q4L4</accession>
<reference evidence="1 2" key="1">
    <citation type="submission" date="2021-01" db="EMBL/GenBank/DDBJ databases">
        <title>Genomic Encyclopedia of Type Strains, Phase IV (KMG-IV): sequencing the most valuable type-strain genomes for metagenomic binning, comparative biology and taxonomic classification.</title>
        <authorList>
            <person name="Goeker M."/>
        </authorList>
    </citation>
    <scope>NUCLEOTIDE SEQUENCE [LARGE SCALE GENOMIC DNA]</scope>
    <source>
        <strain evidence="1 2">DSM 28236</strain>
    </source>
</reference>
<dbReference type="EMBL" id="JAFBER010000020">
    <property type="protein sequence ID" value="MBM7646432.1"/>
    <property type="molecule type" value="Genomic_DNA"/>
</dbReference>
<evidence type="ECO:0008006" key="3">
    <source>
        <dbReference type="Google" id="ProtNLM"/>
    </source>
</evidence>
<evidence type="ECO:0000313" key="1">
    <source>
        <dbReference type="EMBL" id="MBM7646432.1"/>
    </source>
</evidence>
<comment type="caution">
    <text evidence="1">The sequence shown here is derived from an EMBL/GenBank/DDBJ whole genome shotgun (WGS) entry which is preliminary data.</text>
</comment>
<keyword evidence="2" id="KW-1185">Reference proteome</keyword>
<organism evidence="1 2">
    <name type="scientific">Scopulibacillus daqui</name>
    <dbReference type="NCBI Taxonomy" id="1469162"/>
    <lineage>
        <taxon>Bacteria</taxon>
        <taxon>Bacillati</taxon>
        <taxon>Bacillota</taxon>
        <taxon>Bacilli</taxon>
        <taxon>Bacillales</taxon>
        <taxon>Sporolactobacillaceae</taxon>
        <taxon>Scopulibacillus</taxon>
    </lineage>
</organism>
<name>A0ABS2Q4L4_9BACL</name>